<comment type="caution">
    <text evidence="2">The sequence shown here is derived from an EMBL/GenBank/DDBJ whole genome shotgun (WGS) entry which is preliminary data.</text>
</comment>
<dbReference type="EMBL" id="RBNJ01015901">
    <property type="protein sequence ID" value="RUS24467.1"/>
    <property type="molecule type" value="Genomic_DNA"/>
</dbReference>
<evidence type="ECO:0000313" key="3">
    <source>
        <dbReference type="Proteomes" id="UP000274822"/>
    </source>
</evidence>
<protein>
    <submittedName>
        <fullName evidence="2">Uncharacterized protein</fullName>
    </submittedName>
</protein>
<feature type="compositionally biased region" description="Acidic residues" evidence="1">
    <location>
        <begin position="57"/>
        <end position="66"/>
    </location>
</feature>
<sequence>MTSPRANQIKTRQMVVVSETTMRRREVAAPMMGTTIQKYPGTRNIRAGETEDKDTNVDEEEGEEGTDGGHVAEDVDRKEGSEDGSDDAGDDGGDVGCPEARVELAEDRGQEAVLCHRVEDARLTEEENEHDGGETRESAEGDDDQQPFLPSDGDGDGNGGLDIEVLVWGDTSQDEGDNDVEDGTDEEGADDANGEVARRVLGLKGGGGDGIEADVGEENLLGGGEDAGNAEVVPVTIGGGGNKGLPVGGIDKPGGAEDEDDDDNKFEHDNYIVEHGRLANADCQEDRQQDHYHEAGNVEVARLVDSEGLCRLVPAQG</sequence>
<proteinExistence type="predicted"/>
<feature type="compositionally biased region" description="Basic and acidic residues" evidence="1">
    <location>
        <begin position="46"/>
        <end position="56"/>
    </location>
</feature>
<evidence type="ECO:0000256" key="1">
    <source>
        <dbReference type="SAM" id="MobiDB-lite"/>
    </source>
</evidence>
<reference evidence="2 3" key="1">
    <citation type="journal article" date="2018" name="New Phytol.">
        <title>Phylogenomics of Endogonaceae and evolution of mycorrhizas within Mucoromycota.</title>
        <authorList>
            <person name="Chang Y."/>
            <person name="Desiro A."/>
            <person name="Na H."/>
            <person name="Sandor L."/>
            <person name="Lipzen A."/>
            <person name="Clum A."/>
            <person name="Barry K."/>
            <person name="Grigoriev I.V."/>
            <person name="Martin F.M."/>
            <person name="Stajich J.E."/>
            <person name="Smith M.E."/>
            <person name="Bonito G."/>
            <person name="Spatafora J.W."/>
        </authorList>
    </citation>
    <scope>NUCLEOTIDE SEQUENCE [LARGE SCALE GENOMIC DNA]</scope>
    <source>
        <strain evidence="2 3">AD002</strain>
    </source>
</reference>
<gene>
    <name evidence="2" type="ORF">BC938DRAFT_473538</name>
</gene>
<dbReference type="Proteomes" id="UP000274822">
    <property type="component" value="Unassembled WGS sequence"/>
</dbReference>
<accession>A0A433Q3W6</accession>
<dbReference type="AlphaFoldDB" id="A0A433Q3W6"/>
<feature type="compositionally biased region" description="Acidic residues" evidence="1">
    <location>
        <begin position="82"/>
        <end position="93"/>
    </location>
</feature>
<name>A0A433Q3W6_9FUNG</name>
<organism evidence="2 3">
    <name type="scientific">Jimgerdemannia flammicorona</name>
    <dbReference type="NCBI Taxonomy" id="994334"/>
    <lineage>
        <taxon>Eukaryota</taxon>
        <taxon>Fungi</taxon>
        <taxon>Fungi incertae sedis</taxon>
        <taxon>Mucoromycota</taxon>
        <taxon>Mucoromycotina</taxon>
        <taxon>Endogonomycetes</taxon>
        <taxon>Endogonales</taxon>
        <taxon>Endogonaceae</taxon>
        <taxon>Jimgerdemannia</taxon>
    </lineage>
</organism>
<feature type="compositionally biased region" description="Basic and acidic residues" evidence="1">
    <location>
        <begin position="70"/>
        <end position="81"/>
    </location>
</feature>
<evidence type="ECO:0000313" key="2">
    <source>
        <dbReference type="EMBL" id="RUS24467.1"/>
    </source>
</evidence>
<feature type="compositionally biased region" description="Acidic residues" evidence="1">
    <location>
        <begin position="172"/>
        <end position="193"/>
    </location>
</feature>
<keyword evidence="3" id="KW-1185">Reference proteome</keyword>
<feature type="region of interest" description="Disordered" evidence="1">
    <location>
        <begin position="28"/>
        <end position="264"/>
    </location>
</feature>
<feature type="compositionally biased region" description="Gly residues" evidence="1">
    <location>
        <begin position="237"/>
        <end position="247"/>
    </location>
</feature>
<feature type="compositionally biased region" description="Basic and acidic residues" evidence="1">
    <location>
        <begin position="100"/>
        <end position="139"/>
    </location>
</feature>